<dbReference type="Pfam" id="PF22654">
    <property type="entry name" value="DUF7008"/>
    <property type="match status" value="1"/>
</dbReference>
<proteinExistence type="predicted"/>
<evidence type="ECO:0000256" key="1">
    <source>
        <dbReference type="SAM" id="MobiDB-lite"/>
    </source>
</evidence>
<reference evidence="3 4" key="2">
    <citation type="journal article" date="2016" name="Genome Announc.">
        <title>Permanent Draft Genome Sequences for Two Variants of Frankia sp. Strain CpI1, the First Frankia Strain Isolated from Root Nodules of Comptonia peregrina.</title>
        <authorList>
            <person name="Oshone R."/>
            <person name="Hurst S.G.IV."/>
            <person name="Abebe-Akele F."/>
            <person name="Simpson S."/>
            <person name="Morris K."/>
            <person name="Thomas W.K."/>
            <person name="Tisa L.S."/>
        </authorList>
    </citation>
    <scope>NUCLEOTIDE SEQUENCE [LARGE SCALE GENOMIC DNA]</scope>
    <source>
        <strain evidence="4">CpI1-S</strain>
    </source>
</reference>
<dbReference type="InterPro" id="IPR054277">
    <property type="entry name" value="DUF7008"/>
</dbReference>
<comment type="caution">
    <text evidence="3">The sequence shown here is derived from an EMBL/GenBank/DDBJ whole genome shotgun (WGS) entry which is preliminary data.</text>
</comment>
<evidence type="ECO:0000313" key="3">
    <source>
        <dbReference type="EMBL" id="KJE22120.1"/>
    </source>
</evidence>
<dbReference type="EMBL" id="JYFN01000027">
    <property type="protein sequence ID" value="KJE22120.1"/>
    <property type="molecule type" value="Genomic_DNA"/>
</dbReference>
<sequence length="335" mass="37684">MEQPRLLTTAQLADELLRDVVAVAVAELYRPTQDLTRTIAELVASEHVPYLAALRYADTGLVTRAVWENVWALQRIEDPYLARVEELREEKKSAEAIARDAGADAAAKAAAEATLIRLKHELPGAEEVHRPYREAIPLPPKYAPADFRRPSFWRQRGKLDVPKERFISYPEASRDGDPHLLLGWAGWDHREQAQALAMLITEREQTDGWGAQWLTPLLAGLRELLPWVYQWHGEFDPDLRRQPRRGVRLHSSPTTPTASSSPTTPSPPGAPPRRPEDAARRRPRPPETRYRSSWPPHCRAAVAARRRAAALRGNLRPPPATCLLRSRGKSAICVA</sequence>
<dbReference type="PATRIC" id="fig|1502723.3.peg.2998"/>
<dbReference type="AlphaFoldDB" id="A0A0D8BDH4"/>
<accession>A0A0D8BDH4</accession>
<keyword evidence="4" id="KW-1185">Reference proteome</keyword>
<feature type="domain" description="DUF7008" evidence="2">
    <location>
        <begin position="2"/>
        <end position="243"/>
    </location>
</feature>
<dbReference type="Proteomes" id="UP000032545">
    <property type="component" value="Unassembled WGS sequence"/>
</dbReference>
<feature type="region of interest" description="Disordered" evidence="1">
    <location>
        <begin position="242"/>
        <end position="294"/>
    </location>
</feature>
<gene>
    <name evidence="3" type="ORF">FF36_03552</name>
</gene>
<feature type="compositionally biased region" description="Basic and acidic residues" evidence="1">
    <location>
        <begin position="273"/>
        <end position="290"/>
    </location>
</feature>
<organism evidence="3 4">
    <name type="scientific">Frankia torreyi</name>
    <dbReference type="NCBI Taxonomy" id="1856"/>
    <lineage>
        <taxon>Bacteria</taxon>
        <taxon>Bacillati</taxon>
        <taxon>Actinomycetota</taxon>
        <taxon>Actinomycetes</taxon>
        <taxon>Frankiales</taxon>
        <taxon>Frankiaceae</taxon>
        <taxon>Frankia</taxon>
    </lineage>
</organism>
<protein>
    <recommendedName>
        <fullName evidence="2">DUF7008 domain-containing protein</fullName>
    </recommendedName>
</protein>
<feature type="compositionally biased region" description="Low complexity" evidence="1">
    <location>
        <begin position="251"/>
        <end position="263"/>
    </location>
</feature>
<reference evidence="4" key="1">
    <citation type="submission" date="2015-02" db="EMBL/GenBank/DDBJ databases">
        <title>Draft Genome of Frankia sp. CpI1-S.</title>
        <authorList>
            <person name="Oshone R.T."/>
            <person name="Ngom M."/>
            <person name="Ghodhbane-Gtari F."/>
            <person name="Gtari M."/>
            <person name="Morris K."/>
            <person name="Thomas K."/>
            <person name="Sen A."/>
            <person name="Tisa L.S."/>
        </authorList>
    </citation>
    <scope>NUCLEOTIDE SEQUENCE [LARGE SCALE GENOMIC DNA]</scope>
    <source>
        <strain evidence="4">CpI1-S</strain>
    </source>
</reference>
<evidence type="ECO:0000313" key="4">
    <source>
        <dbReference type="Proteomes" id="UP000032545"/>
    </source>
</evidence>
<evidence type="ECO:0000259" key="2">
    <source>
        <dbReference type="Pfam" id="PF22654"/>
    </source>
</evidence>
<name>A0A0D8BDH4_9ACTN</name>